<dbReference type="CDD" id="cd03801">
    <property type="entry name" value="GT4_PimA-like"/>
    <property type="match status" value="1"/>
</dbReference>
<evidence type="ECO:0000256" key="1">
    <source>
        <dbReference type="ARBA" id="ARBA00022679"/>
    </source>
</evidence>
<dbReference type="AlphaFoldDB" id="A0A4R7T5F6"/>
<dbReference type="SUPFAM" id="SSF53756">
    <property type="entry name" value="UDP-Glycosyltransferase/glycogen phosphorylase"/>
    <property type="match status" value="1"/>
</dbReference>
<dbReference type="RefSeq" id="WP_133976918.1">
    <property type="nucleotide sequence ID" value="NZ_SOCE01000001.1"/>
</dbReference>
<evidence type="ECO:0000313" key="4">
    <source>
        <dbReference type="Proteomes" id="UP000295151"/>
    </source>
</evidence>
<sequence length="381" mass="41429">MKILISAIRCSPGDRREAGATWAWCKAAALDHEIWLVTRGDSAELIRKELLVRPVPGLTIVPLDLPWRRDYWWSDSLWFRHAARKVQRLHDEHDFAVIHHLTVGQRGVPSGTATSGQARVIWGPISLPTPIPLSLTHWLGPGGLTAELGRRYGAAVTRWMFNRRAGRQADLVVAQDNDVAARLDRRVIVEPMAAIRPVTGGGGPGDGFGAVGTSTAVFAGRLVPDKGLLLAINALARPAAARWELRVMGDGPDWRRAERLAERLGVRDRVEFRGDVPRAQVLTSLLRADALLAPWLRAPAAWTIAEALARGCPVVCLDRGAPAALVGPGEGAVVPWRGDVVGALADALGNITRRIDPVTRWAPDRLPAILADWYSAQPASR</sequence>
<keyword evidence="4" id="KW-1185">Reference proteome</keyword>
<gene>
    <name evidence="3" type="ORF">EV138_0608</name>
</gene>
<dbReference type="OrthoDB" id="5242526at2"/>
<dbReference type="Proteomes" id="UP000295151">
    <property type="component" value="Unassembled WGS sequence"/>
</dbReference>
<dbReference type="Pfam" id="PF00534">
    <property type="entry name" value="Glycos_transf_1"/>
    <property type="match status" value="1"/>
</dbReference>
<reference evidence="3 4" key="1">
    <citation type="submission" date="2019-03" db="EMBL/GenBank/DDBJ databases">
        <title>Genomic Encyclopedia of Type Strains, Phase III (KMG-III): the genomes of soil and plant-associated and newly described type strains.</title>
        <authorList>
            <person name="Whitman W."/>
        </authorList>
    </citation>
    <scope>NUCLEOTIDE SEQUENCE [LARGE SCALE GENOMIC DNA]</scope>
    <source>
        <strain evidence="3 4">VKM Ac-2575</strain>
    </source>
</reference>
<organism evidence="3 4">
    <name type="scientific">Kribbella voronezhensis</name>
    <dbReference type="NCBI Taxonomy" id="2512212"/>
    <lineage>
        <taxon>Bacteria</taxon>
        <taxon>Bacillati</taxon>
        <taxon>Actinomycetota</taxon>
        <taxon>Actinomycetes</taxon>
        <taxon>Propionibacteriales</taxon>
        <taxon>Kribbellaceae</taxon>
        <taxon>Kribbella</taxon>
    </lineage>
</organism>
<dbReference type="PANTHER" id="PTHR12526:SF636">
    <property type="entry name" value="BLL3647 PROTEIN"/>
    <property type="match status" value="1"/>
</dbReference>
<evidence type="ECO:0000259" key="2">
    <source>
        <dbReference type="Pfam" id="PF00534"/>
    </source>
</evidence>
<dbReference type="Gene3D" id="3.40.50.2000">
    <property type="entry name" value="Glycogen Phosphorylase B"/>
    <property type="match status" value="1"/>
</dbReference>
<proteinExistence type="predicted"/>
<comment type="caution">
    <text evidence="3">The sequence shown here is derived from an EMBL/GenBank/DDBJ whole genome shotgun (WGS) entry which is preliminary data.</text>
</comment>
<evidence type="ECO:0000313" key="3">
    <source>
        <dbReference type="EMBL" id="TDU87091.1"/>
    </source>
</evidence>
<accession>A0A4R7T5F6</accession>
<keyword evidence="1 3" id="KW-0808">Transferase</keyword>
<dbReference type="EMBL" id="SOCE01000001">
    <property type="protein sequence ID" value="TDU87091.1"/>
    <property type="molecule type" value="Genomic_DNA"/>
</dbReference>
<dbReference type="InterPro" id="IPR001296">
    <property type="entry name" value="Glyco_trans_1"/>
</dbReference>
<dbReference type="GO" id="GO:0016757">
    <property type="term" value="F:glycosyltransferase activity"/>
    <property type="evidence" value="ECO:0007669"/>
    <property type="project" value="TreeGrafter"/>
</dbReference>
<dbReference type="PANTHER" id="PTHR12526">
    <property type="entry name" value="GLYCOSYLTRANSFERASE"/>
    <property type="match status" value="1"/>
</dbReference>
<feature type="domain" description="Glycosyl transferase family 1" evidence="2">
    <location>
        <begin position="215"/>
        <end position="335"/>
    </location>
</feature>
<name>A0A4R7T5F6_9ACTN</name>
<protein>
    <submittedName>
        <fullName evidence="3">Glycosyltransferase involved in cell wall biosynthesis</fullName>
    </submittedName>
</protein>